<name>A0AB38UEG4_BACT4</name>
<keyword evidence="3" id="KW-0808">Transferase</keyword>
<proteinExistence type="inferred from homology"/>
<evidence type="ECO:0000313" key="7">
    <source>
        <dbReference type="Proteomes" id="UP001162960"/>
    </source>
</evidence>
<dbReference type="InterPro" id="IPR001173">
    <property type="entry name" value="Glyco_trans_2-like"/>
</dbReference>
<comment type="similarity">
    <text evidence="1">Belongs to the glycosyltransferase 2 family.</text>
</comment>
<dbReference type="RefSeq" id="WP_202572825.1">
    <property type="nucleotide sequence ID" value="NZ_CAXSTA010000028.1"/>
</dbReference>
<reference evidence="6" key="1">
    <citation type="submission" date="2021-06" db="EMBL/GenBank/DDBJ databases">
        <title>Interrogation of the integrated mobile genetic elements in gut-associated Bacteroides with a consensus prediction approach.</title>
        <authorList>
            <person name="Campbell D.E."/>
            <person name="Leigh J.R."/>
            <person name="Kim T."/>
            <person name="England W."/>
            <person name="Whitaker R.J."/>
            <person name="Degnan P.H."/>
        </authorList>
    </citation>
    <scope>NUCLEOTIDE SEQUENCE</scope>
    <source>
        <strain evidence="6">VPI-3443</strain>
    </source>
</reference>
<organism evidence="6 7">
    <name type="scientific">Bacteroides thetaiotaomicron</name>
    <dbReference type="NCBI Taxonomy" id="818"/>
    <lineage>
        <taxon>Bacteria</taxon>
        <taxon>Pseudomonadati</taxon>
        <taxon>Bacteroidota</taxon>
        <taxon>Bacteroidia</taxon>
        <taxon>Bacteroidales</taxon>
        <taxon>Bacteroidaceae</taxon>
        <taxon>Bacteroides</taxon>
    </lineage>
</organism>
<feature type="transmembrane region" description="Helical" evidence="4">
    <location>
        <begin position="291"/>
        <end position="312"/>
    </location>
</feature>
<evidence type="ECO:0000256" key="1">
    <source>
        <dbReference type="ARBA" id="ARBA00006739"/>
    </source>
</evidence>
<feature type="transmembrane region" description="Helical" evidence="4">
    <location>
        <begin position="246"/>
        <end position="279"/>
    </location>
</feature>
<accession>A0AB38UEG4</accession>
<keyword evidence="2" id="KW-0328">Glycosyltransferase</keyword>
<dbReference type="PANTHER" id="PTHR43630:SF1">
    <property type="entry name" value="POLY-BETA-1,6-N-ACETYL-D-GLUCOSAMINE SYNTHASE"/>
    <property type="match status" value="1"/>
</dbReference>
<evidence type="ECO:0000313" key="6">
    <source>
        <dbReference type="EMBL" id="UYU91337.1"/>
    </source>
</evidence>
<dbReference type="PANTHER" id="PTHR43630">
    <property type="entry name" value="POLY-BETA-1,6-N-ACETYL-D-GLUCOSAMINE SYNTHASE"/>
    <property type="match status" value="1"/>
</dbReference>
<protein>
    <submittedName>
        <fullName evidence="6">Glycosyltransferase family 2 protein</fullName>
    </submittedName>
</protein>
<dbReference type="Gene3D" id="3.90.550.10">
    <property type="entry name" value="Spore Coat Polysaccharide Biosynthesis Protein SpsA, Chain A"/>
    <property type="match status" value="1"/>
</dbReference>
<gene>
    <name evidence="6" type="ORF">KQP74_01500</name>
</gene>
<evidence type="ECO:0000256" key="4">
    <source>
        <dbReference type="SAM" id="Phobius"/>
    </source>
</evidence>
<dbReference type="Proteomes" id="UP001162960">
    <property type="component" value="Chromosome"/>
</dbReference>
<evidence type="ECO:0000259" key="5">
    <source>
        <dbReference type="Pfam" id="PF00535"/>
    </source>
</evidence>
<dbReference type="CDD" id="cd02525">
    <property type="entry name" value="Succinoglycan_BP_ExoA"/>
    <property type="match status" value="1"/>
</dbReference>
<keyword evidence="4" id="KW-0812">Transmembrane</keyword>
<feature type="domain" description="Glycosyltransferase 2-like" evidence="5">
    <location>
        <begin position="5"/>
        <end position="132"/>
    </location>
</feature>
<keyword evidence="4" id="KW-1133">Transmembrane helix</keyword>
<dbReference type="AlphaFoldDB" id="A0AB38UEG4"/>
<dbReference type="EMBL" id="CP083685">
    <property type="protein sequence ID" value="UYU91337.1"/>
    <property type="molecule type" value="Genomic_DNA"/>
</dbReference>
<dbReference type="Pfam" id="PF00535">
    <property type="entry name" value="Glycos_transf_2"/>
    <property type="match status" value="1"/>
</dbReference>
<keyword evidence="4" id="KW-0472">Membrane</keyword>
<dbReference type="SUPFAM" id="SSF53448">
    <property type="entry name" value="Nucleotide-diphospho-sugar transferases"/>
    <property type="match status" value="1"/>
</dbReference>
<evidence type="ECO:0000256" key="2">
    <source>
        <dbReference type="ARBA" id="ARBA00022676"/>
    </source>
</evidence>
<dbReference type="GO" id="GO:0016757">
    <property type="term" value="F:glycosyltransferase activity"/>
    <property type="evidence" value="ECO:0007669"/>
    <property type="project" value="UniProtKB-KW"/>
</dbReference>
<dbReference type="InterPro" id="IPR029044">
    <property type="entry name" value="Nucleotide-diphossugar_trans"/>
</dbReference>
<sequence>MVKISVLIVTRNAEKHILSCLKSIINQFPDNNGWELIIVDGMSKDKTRKIVEDYLKDKGVEYRVVDNPRFTLATGWNLGVSVAKGDYVVRPDAHAELLDNYILNGVAHLDKEPELVAVGGILITKSENLIGEVIAAVLSNPVGIGYSLFRVGVSKDTYTDTAVYAVYRKPVFSQVGGLNESLTRNQDIDFHRRILDDGHKIMTAADMKAVYHSRSTVKKFLKQGWQNGFWITKGETRHLNHLVPMFFCFGFIFVSIFCSWLLVIMMSIYFALVMCSYIFISKLYNPAKIILAALFTFTLHVTYGSGSIYGLIRRLF</sequence>
<evidence type="ECO:0000256" key="3">
    <source>
        <dbReference type="ARBA" id="ARBA00022679"/>
    </source>
</evidence>